<evidence type="ECO:0000313" key="4">
    <source>
        <dbReference type="Proteomes" id="UP000003599"/>
    </source>
</evidence>
<feature type="domain" description="Transposase IS66 central" evidence="2">
    <location>
        <begin position="182"/>
        <end position="458"/>
    </location>
</feature>
<dbReference type="AlphaFoldDB" id="H3NEC4"/>
<dbReference type="eggNOG" id="COG4974">
    <property type="taxonomic scope" value="Bacteria"/>
</dbReference>
<comment type="caution">
    <text evidence="3">The sequence shown here is derived from an EMBL/GenBank/DDBJ whole genome shotgun (WGS) entry which is preliminary data.</text>
</comment>
<keyword evidence="4" id="KW-1185">Reference proteome</keyword>
<evidence type="ECO:0000313" key="3">
    <source>
        <dbReference type="EMBL" id="EHR32789.1"/>
    </source>
</evidence>
<dbReference type="NCBIfam" id="NF033517">
    <property type="entry name" value="transpos_IS66"/>
    <property type="match status" value="1"/>
</dbReference>
<keyword evidence="1" id="KW-0175">Coiled coil</keyword>
<feature type="coiled-coil region" evidence="1">
    <location>
        <begin position="1"/>
        <end position="49"/>
    </location>
</feature>
<reference evidence="3 4" key="1">
    <citation type="submission" date="2012-01" db="EMBL/GenBank/DDBJ databases">
        <title>The Genome Sequence of Dolosigranulum pigrum ATCC 51524.</title>
        <authorList>
            <consortium name="The Broad Institute Genome Sequencing Platform"/>
            <person name="Earl A."/>
            <person name="Ward D."/>
            <person name="Feldgarden M."/>
            <person name="Gevers D."/>
            <person name="Huys G."/>
            <person name="Young S.K."/>
            <person name="Zeng Q."/>
            <person name="Gargeya S."/>
            <person name="Fitzgerald M."/>
            <person name="Haas B."/>
            <person name="Abouelleil A."/>
            <person name="Alvarado L."/>
            <person name="Arachchi H.M."/>
            <person name="Berlin A."/>
            <person name="Chapman S.B."/>
            <person name="Gearin G."/>
            <person name="Goldberg J."/>
            <person name="Griggs A."/>
            <person name="Gujja S."/>
            <person name="Hansen M."/>
            <person name="Heiman D."/>
            <person name="Howarth C."/>
            <person name="Larimer J."/>
            <person name="Lui A."/>
            <person name="MacDonald P.J.P."/>
            <person name="McCowen C."/>
            <person name="Montmayeur A."/>
            <person name="Murphy C."/>
            <person name="Neiman D."/>
            <person name="Pearson M."/>
            <person name="Priest M."/>
            <person name="Roberts A."/>
            <person name="Saif S."/>
            <person name="Shea T."/>
            <person name="Sisk P."/>
            <person name="Stolte C."/>
            <person name="Sykes S."/>
            <person name="Wortman J."/>
            <person name="Nusbaum C."/>
            <person name="Birren B."/>
        </authorList>
    </citation>
    <scope>NUCLEOTIDE SEQUENCE [LARGE SCALE GENOMIC DNA]</scope>
    <source>
        <strain evidence="3 4">ATCC 51524</strain>
    </source>
</reference>
<dbReference type="HOGENOM" id="CLU_023034_0_2_9"/>
<evidence type="ECO:0000259" key="2">
    <source>
        <dbReference type="Pfam" id="PF03050"/>
    </source>
</evidence>
<evidence type="ECO:0000256" key="1">
    <source>
        <dbReference type="SAM" id="Coils"/>
    </source>
</evidence>
<name>H3NEC4_9LACT</name>
<dbReference type="GeneID" id="42694357"/>
<accession>H3NEC4</accession>
<protein>
    <recommendedName>
        <fullName evidence="2">Transposase IS66 central domain-containing protein</fullName>
    </recommendedName>
</protein>
<proteinExistence type="predicted"/>
<dbReference type="InterPro" id="IPR004291">
    <property type="entry name" value="Transposase_IS66_central"/>
</dbReference>
<dbReference type="EMBL" id="AGEF01000009">
    <property type="protein sequence ID" value="EHR32789.1"/>
    <property type="molecule type" value="Genomic_DNA"/>
</dbReference>
<dbReference type="Pfam" id="PF03050">
    <property type="entry name" value="DDE_Tnp_IS66"/>
    <property type="match status" value="1"/>
</dbReference>
<dbReference type="Proteomes" id="UP000003599">
    <property type="component" value="Unassembled WGS sequence"/>
</dbReference>
<dbReference type="RefSeq" id="WP_004635984.1">
    <property type="nucleotide sequence ID" value="NZ_JH601103.1"/>
</dbReference>
<dbReference type="PANTHER" id="PTHR33678:SF2">
    <property type="match status" value="1"/>
</dbReference>
<gene>
    <name evidence="3" type="ORF">HMPREF9703_00905</name>
</gene>
<dbReference type="PANTHER" id="PTHR33678">
    <property type="entry name" value="BLL1576 PROTEIN"/>
    <property type="match status" value="1"/>
</dbReference>
<organism evidence="3 4">
    <name type="scientific">Dolosigranulum pigrum ATCC 51524</name>
    <dbReference type="NCBI Taxonomy" id="883103"/>
    <lineage>
        <taxon>Bacteria</taxon>
        <taxon>Bacillati</taxon>
        <taxon>Bacillota</taxon>
        <taxon>Bacilli</taxon>
        <taxon>Lactobacillales</taxon>
        <taxon>Carnobacteriaceae</taxon>
        <taxon>Dolosigranulum</taxon>
    </lineage>
</organism>
<dbReference type="InterPro" id="IPR052344">
    <property type="entry name" value="Transposase-related"/>
</dbReference>
<sequence>MEELRLLVEQLQKQLKEVLHINQQQANTILELQEALTEAQEQVNYLQRLVFGKKKDKIAKGQMNLFEVKATTPPIDAVKKIIVPKHKRSVSPKRGFKESVQLLPKQTIYHDFAADDKLCKFCGEALKVIGHTAGQNQLVYHPARLEVVSHVGTIRKCVHCVHPTTGGDVLKKSSVPKKPILHSYASPSLLAEIAYQKFCLYVPFYRQEKSWHRLDVVLDRELMSKWLISIAERYLQPVIELFDKHLTNESILHADETTVKALESDNQTNYLWLFRTGKDHEQPIIRYLFSESRAREVVKTYLDYFKGFLHCDGYSGYNMPRLTQVHCLAHIRRKFTDASHTKHTTSEAVNGVNFCNKLFKVEELIKQKQLNGKQLLDYHRTHLKPLLDEFTEWLDHHQYLTKAKLGKGIIYARKMLPSLYLLLDHAGLSISNNSAERAMRIPALGRKNWLFSQSIKGAIANGYFLTVIQTALANGLDPRKYLEFLIDKLANLPILNHESIEAYLPWACLPQKQCKPLLSDV</sequence>